<feature type="region of interest" description="Disordered" evidence="1">
    <location>
        <begin position="89"/>
        <end position="112"/>
    </location>
</feature>
<comment type="caution">
    <text evidence="2">The sequence shown here is derived from an EMBL/GenBank/DDBJ whole genome shotgun (WGS) entry which is preliminary data.</text>
</comment>
<evidence type="ECO:0000256" key="1">
    <source>
        <dbReference type="SAM" id="MobiDB-lite"/>
    </source>
</evidence>
<organism evidence="2 3">
    <name type="scientific">Phascolomyces articulosus</name>
    <dbReference type="NCBI Taxonomy" id="60185"/>
    <lineage>
        <taxon>Eukaryota</taxon>
        <taxon>Fungi</taxon>
        <taxon>Fungi incertae sedis</taxon>
        <taxon>Mucoromycota</taxon>
        <taxon>Mucoromycotina</taxon>
        <taxon>Mucoromycetes</taxon>
        <taxon>Mucorales</taxon>
        <taxon>Lichtheimiaceae</taxon>
        <taxon>Phascolomyces</taxon>
    </lineage>
</organism>
<reference evidence="2" key="2">
    <citation type="submission" date="2023-02" db="EMBL/GenBank/DDBJ databases">
        <authorList>
            <consortium name="DOE Joint Genome Institute"/>
            <person name="Mondo S.J."/>
            <person name="Chang Y."/>
            <person name="Wang Y."/>
            <person name="Ahrendt S."/>
            <person name="Andreopoulos W."/>
            <person name="Barry K."/>
            <person name="Beard J."/>
            <person name="Benny G.L."/>
            <person name="Blankenship S."/>
            <person name="Bonito G."/>
            <person name="Cuomo C."/>
            <person name="Desiro A."/>
            <person name="Gervers K.A."/>
            <person name="Hundley H."/>
            <person name="Kuo A."/>
            <person name="LaButti K."/>
            <person name="Lang B.F."/>
            <person name="Lipzen A."/>
            <person name="O'Donnell K."/>
            <person name="Pangilinan J."/>
            <person name="Reynolds N."/>
            <person name="Sandor L."/>
            <person name="Smith M.W."/>
            <person name="Tsang A."/>
            <person name="Grigoriev I.V."/>
            <person name="Stajich J.E."/>
            <person name="Spatafora J.W."/>
        </authorList>
    </citation>
    <scope>NUCLEOTIDE SEQUENCE</scope>
    <source>
        <strain evidence="2">RSA 2281</strain>
    </source>
</reference>
<reference evidence="2" key="1">
    <citation type="journal article" date="2022" name="IScience">
        <title>Evolution of zygomycete secretomes and the origins of terrestrial fungal ecologies.</title>
        <authorList>
            <person name="Chang Y."/>
            <person name="Wang Y."/>
            <person name="Mondo S."/>
            <person name="Ahrendt S."/>
            <person name="Andreopoulos W."/>
            <person name="Barry K."/>
            <person name="Beard J."/>
            <person name="Benny G.L."/>
            <person name="Blankenship S."/>
            <person name="Bonito G."/>
            <person name="Cuomo C."/>
            <person name="Desiro A."/>
            <person name="Gervers K.A."/>
            <person name="Hundley H."/>
            <person name="Kuo A."/>
            <person name="LaButti K."/>
            <person name="Lang B.F."/>
            <person name="Lipzen A."/>
            <person name="O'Donnell K."/>
            <person name="Pangilinan J."/>
            <person name="Reynolds N."/>
            <person name="Sandor L."/>
            <person name="Smith M.E."/>
            <person name="Tsang A."/>
            <person name="Grigoriev I.V."/>
            <person name="Stajich J.E."/>
            <person name="Spatafora J.W."/>
        </authorList>
    </citation>
    <scope>NUCLEOTIDE SEQUENCE</scope>
    <source>
        <strain evidence="2">RSA 2281</strain>
    </source>
</reference>
<evidence type="ECO:0000313" key="2">
    <source>
        <dbReference type="EMBL" id="KAI9258733.1"/>
    </source>
</evidence>
<dbReference type="Proteomes" id="UP001209540">
    <property type="component" value="Unassembled WGS sequence"/>
</dbReference>
<gene>
    <name evidence="2" type="ORF">BDA99DRAFT_538664</name>
</gene>
<accession>A0AAD5JX89</accession>
<feature type="compositionally biased region" description="Acidic residues" evidence="1">
    <location>
        <begin position="89"/>
        <end position="105"/>
    </location>
</feature>
<name>A0AAD5JX89_9FUNG</name>
<dbReference type="AlphaFoldDB" id="A0AAD5JX89"/>
<evidence type="ECO:0000313" key="3">
    <source>
        <dbReference type="Proteomes" id="UP001209540"/>
    </source>
</evidence>
<dbReference type="EMBL" id="JAIXMP010000018">
    <property type="protein sequence ID" value="KAI9258733.1"/>
    <property type="molecule type" value="Genomic_DNA"/>
</dbReference>
<keyword evidence="3" id="KW-1185">Reference proteome</keyword>
<proteinExistence type="predicted"/>
<sequence>MLADEYRSSVICSYDDSRTRMFVAAEGNVQLCQHKKTGFHRNLLDRDINGCRNIVRIFHAYIESRCDINSRPAALSRANNWRALNDEFDDEFDEDGEGNGIDDVENQQPHFN</sequence>
<protein>
    <submittedName>
        <fullName evidence="2">Uncharacterized protein</fullName>
    </submittedName>
</protein>